<dbReference type="HOGENOM" id="CLU_3108635_0_0_1"/>
<protein>
    <submittedName>
        <fullName evidence="2">GM25363</fullName>
    </submittedName>
</protein>
<name>B4HG49_DROSE</name>
<dbReference type="EMBL" id="CH480815">
    <property type="protein sequence ID" value="EDW41295.1"/>
    <property type="molecule type" value="Genomic_DNA"/>
</dbReference>
<organism evidence="3">
    <name type="scientific">Drosophila sechellia</name>
    <name type="common">Fruit fly</name>
    <dbReference type="NCBI Taxonomy" id="7238"/>
    <lineage>
        <taxon>Eukaryota</taxon>
        <taxon>Metazoa</taxon>
        <taxon>Ecdysozoa</taxon>
        <taxon>Arthropoda</taxon>
        <taxon>Hexapoda</taxon>
        <taxon>Insecta</taxon>
        <taxon>Pterygota</taxon>
        <taxon>Neoptera</taxon>
        <taxon>Endopterygota</taxon>
        <taxon>Diptera</taxon>
        <taxon>Brachycera</taxon>
        <taxon>Muscomorpha</taxon>
        <taxon>Ephydroidea</taxon>
        <taxon>Drosophilidae</taxon>
        <taxon>Drosophila</taxon>
        <taxon>Sophophora</taxon>
    </lineage>
</organism>
<evidence type="ECO:0000313" key="2">
    <source>
        <dbReference type="EMBL" id="EDW41295.1"/>
    </source>
</evidence>
<sequence>MTVHSNETGICLVMNAVSTHLATSSPNTPLPTLRRVRPRRCPRSPVPPPSR</sequence>
<dbReference type="AlphaFoldDB" id="B4HG49"/>
<dbReference type="Proteomes" id="UP000001292">
    <property type="component" value="Unassembled WGS sequence"/>
</dbReference>
<proteinExistence type="predicted"/>
<evidence type="ECO:0000256" key="1">
    <source>
        <dbReference type="SAM" id="MobiDB-lite"/>
    </source>
</evidence>
<gene>
    <name evidence="2" type="primary">Dsec\GM25363</name>
    <name evidence="2" type="ORF">Dsec_GM25363</name>
</gene>
<keyword evidence="3" id="KW-1185">Reference proteome</keyword>
<evidence type="ECO:0000313" key="3">
    <source>
        <dbReference type="Proteomes" id="UP000001292"/>
    </source>
</evidence>
<reference evidence="2 3" key="1">
    <citation type="journal article" date="2007" name="Nature">
        <title>Evolution of genes and genomes on the Drosophila phylogeny.</title>
        <authorList>
            <consortium name="Drosophila 12 Genomes Consortium"/>
            <person name="Clark A.G."/>
            <person name="Eisen M.B."/>
            <person name="Smith D.R."/>
            <person name="Bergman C.M."/>
            <person name="Oliver B."/>
            <person name="Markow T.A."/>
            <person name="Kaufman T.C."/>
            <person name="Kellis M."/>
            <person name="Gelbart W."/>
            <person name="Iyer V.N."/>
            <person name="Pollard D.A."/>
            <person name="Sackton T.B."/>
            <person name="Larracuente A.M."/>
            <person name="Singh N.D."/>
            <person name="Abad J.P."/>
            <person name="Abt D.N."/>
            <person name="Adryan B."/>
            <person name="Aguade M."/>
            <person name="Akashi H."/>
            <person name="Anderson W.W."/>
            <person name="Aquadro C.F."/>
            <person name="Ardell D.H."/>
            <person name="Arguello R."/>
            <person name="Artieri C.G."/>
            <person name="Barbash D.A."/>
            <person name="Barker D."/>
            <person name="Barsanti P."/>
            <person name="Batterham P."/>
            <person name="Batzoglou S."/>
            <person name="Begun D."/>
            <person name="Bhutkar A."/>
            <person name="Blanco E."/>
            <person name="Bosak S.A."/>
            <person name="Bradley R.K."/>
            <person name="Brand A.D."/>
            <person name="Brent M.R."/>
            <person name="Brooks A.N."/>
            <person name="Brown R.H."/>
            <person name="Butlin R.K."/>
            <person name="Caggese C."/>
            <person name="Calvi B.R."/>
            <person name="Bernardo de Carvalho A."/>
            <person name="Caspi A."/>
            <person name="Castrezana S."/>
            <person name="Celniker S.E."/>
            <person name="Chang J.L."/>
            <person name="Chapple C."/>
            <person name="Chatterji S."/>
            <person name="Chinwalla A."/>
            <person name="Civetta A."/>
            <person name="Clifton S.W."/>
            <person name="Comeron J.M."/>
            <person name="Costello J.C."/>
            <person name="Coyne J.A."/>
            <person name="Daub J."/>
            <person name="David R.G."/>
            <person name="Delcher A.L."/>
            <person name="Delehaunty K."/>
            <person name="Do C.B."/>
            <person name="Ebling H."/>
            <person name="Edwards K."/>
            <person name="Eickbush T."/>
            <person name="Evans J.D."/>
            <person name="Filipski A."/>
            <person name="Findeiss S."/>
            <person name="Freyhult E."/>
            <person name="Fulton L."/>
            <person name="Fulton R."/>
            <person name="Garcia A.C."/>
            <person name="Gardiner A."/>
            <person name="Garfield D.A."/>
            <person name="Garvin B.E."/>
            <person name="Gibson G."/>
            <person name="Gilbert D."/>
            <person name="Gnerre S."/>
            <person name="Godfrey J."/>
            <person name="Good R."/>
            <person name="Gotea V."/>
            <person name="Gravely B."/>
            <person name="Greenberg A.J."/>
            <person name="Griffiths-Jones S."/>
            <person name="Gross S."/>
            <person name="Guigo R."/>
            <person name="Gustafson E.A."/>
            <person name="Haerty W."/>
            <person name="Hahn M.W."/>
            <person name="Halligan D.L."/>
            <person name="Halpern A.L."/>
            <person name="Halter G.M."/>
            <person name="Han M.V."/>
            <person name="Heger A."/>
            <person name="Hillier L."/>
            <person name="Hinrichs A.S."/>
            <person name="Holmes I."/>
            <person name="Hoskins R.A."/>
            <person name="Hubisz M.J."/>
            <person name="Hultmark D."/>
            <person name="Huntley M.A."/>
            <person name="Jaffe D.B."/>
            <person name="Jagadeeshan S."/>
            <person name="Jeck W.R."/>
            <person name="Johnson J."/>
            <person name="Jones C.D."/>
            <person name="Jordan W.C."/>
            <person name="Karpen G.H."/>
            <person name="Kataoka E."/>
            <person name="Keightley P.D."/>
            <person name="Kheradpour P."/>
            <person name="Kirkness E.F."/>
            <person name="Koerich L.B."/>
            <person name="Kristiansen K."/>
            <person name="Kudrna D."/>
            <person name="Kulathinal R.J."/>
            <person name="Kumar S."/>
            <person name="Kwok R."/>
            <person name="Lander E."/>
            <person name="Langley C.H."/>
            <person name="Lapoint R."/>
            <person name="Lazzaro B.P."/>
            <person name="Lee S.J."/>
            <person name="Levesque L."/>
            <person name="Li R."/>
            <person name="Lin C.F."/>
            <person name="Lin M.F."/>
            <person name="Lindblad-Toh K."/>
            <person name="Llopart A."/>
            <person name="Long M."/>
            <person name="Low L."/>
            <person name="Lozovsky E."/>
            <person name="Lu J."/>
            <person name="Luo M."/>
            <person name="Machado C.A."/>
            <person name="Makalowski W."/>
            <person name="Marzo M."/>
            <person name="Matsuda M."/>
            <person name="Matzkin L."/>
            <person name="McAllister B."/>
            <person name="McBride C.S."/>
            <person name="McKernan B."/>
            <person name="McKernan K."/>
            <person name="Mendez-Lago M."/>
            <person name="Minx P."/>
            <person name="Mollenhauer M.U."/>
            <person name="Montooth K."/>
            <person name="Mount S.M."/>
            <person name="Mu X."/>
            <person name="Myers E."/>
            <person name="Negre B."/>
            <person name="Newfeld S."/>
            <person name="Nielsen R."/>
            <person name="Noor M.A."/>
            <person name="O'Grady P."/>
            <person name="Pachter L."/>
            <person name="Papaceit M."/>
            <person name="Parisi M.J."/>
            <person name="Parisi M."/>
            <person name="Parts L."/>
            <person name="Pedersen J.S."/>
            <person name="Pesole G."/>
            <person name="Phillippy A.M."/>
            <person name="Ponting C.P."/>
            <person name="Pop M."/>
            <person name="Porcelli D."/>
            <person name="Powell J.R."/>
            <person name="Prohaska S."/>
            <person name="Pruitt K."/>
            <person name="Puig M."/>
            <person name="Quesneville H."/>
            <person name="Ram K.R."/>
            <person name="Rand D."/>
            <person name="Rasmussen M.D."/>
            <person name="Reed L.K."/>
            <person name="Reenan R."/>
            <person name="Reily A."/>
            <person name="Remington K.A."/>
            <person name="Rieger T.T."/>
            <person name="Ritchie M.G."/>
            <person name="Robin C."/>
            <person name="Rogers Y.H."/>
            <person name="Rohde C."/>
            <person name="Rozas J."/>
            <person name="Rubenfield M.J."/>
            <person name="Ruiz A."/>
            <person name="Russo S."/>
            <person name="Salzberg S.L."/>
            <person name="Sanchez-Gracia A."/>
            <person name="Saranga D.J."/>
            <person name="Sato H."/>
            <person name="Schaeffer S.W."/>
            <person name="Schatz M.C."/>
            <person name="Schlenke T."/>
            <person name="Schwartz R."/>
            <person name="Segarra C."/>
            <person name="Singh R.S."/>
            <person name="Sirot L."/>
            <person name="Sirota M."/>
            <person name="Sisneros N.B."/>
            <person name="Smith C.D."/>
            <person name="Smith T.F."/>
            <person name="Spieth J."/>
            <person name="Stage D.E."/>
            <person name="Stark A."/>
            <person name="Stephan W."/>
            <person name="Strausberg R.L."/>
            <person name="Strempel S."/>
            <person name="Sturgill D."/>
            <person name="Sutton G."/>
            <person name="Sutton G.G."/>
            <person name="Tao W."/>
            <person name="Teichmann S."/>
            <person name="Tobari Y.N."/>
            <person name="Tomimura Y."/>
            <person name="Tsolas J.M."/>
            <person name="Valente V.L."/>
            <person name="Venter E."/>
            <person name="Venter J.C."/>
            <person name="Vicario S."/>
            <person name="Vieira F.G."/>
            <person name="Vilella A.J."/>
            <person name="Villasante A."/>
            <person name="Walenz B."/>
            <person name="Wang J."/>
            <person name="Wasserman M."/>
            <person name="Watts T."/>
            <person name="Wilson D."/>
            <person name="Wilson R.K."/>
            <person name="Wing R.A."/>
            <person name="Wolfner M.F."/>
            <person name="Wong A."/>
            <person name="Wong G.K."/>
            <person name="Wu C.I."/>
            <person name="Wu G."/>
            <person name="Yamamoto D."/>
            <person name="Yang H.P."/>
            <person name="Yang S.P."/>
            <person name="Yorke J.A."/>
            <person name="Yoshida K."/>
            <person name="Zdobnov E."/>
            <person name="Zhang P."/>
            <person name="Zhang Y."/>
            <person name="Zimin A.V."/>
            <person name="Baldwin J."/>
            <person name="Abdouelleil A."/>
            <person name="Abdulkadir J."/>
            <person name="Abebe A."/>
            <person name="Abera B."/>
            <person name="Abreu J."/>
            <person name="Acer S.C."/>
            <person name="Aftuck L."/>
            <person name="Alexander A."/>
            <person name="An P."/>
            <person name="Anderson E."/>
            <person name="Anderson S."/>
            <person name="Arachi H."/>
            <person name="Azer M."/>
            <person name="Bachantsang P."/>
            <person name="Barry A."/>
            <person name="Bayul T."/>
            <person name="Berlin A."/>
            <person name="Bessette D."/>
            <person name="Bloom T."/>
            <person name="Blye J."/>
            <person name="Boguslavskiy L."/>
            <person name="Bonnet C."/>
            <person name="Boukhgalter B."/>
            <person name="Bourzgui I."/>
            <person name="Brown A."/>
            <person name="Cahill P."/>
            <person name="Channer S."/>
            <person name="Cheshatsang Y."/>
            <person name="Chuda L."/>
            <person name="Citroen M."/>
            <person name="Collymore A."/>
            <person name="Cooke P."/>
            <person name="Costello M."/>
            <person name="D'Aco K."/>
            <person name="Daza R."/>
            <person name="De Haan G."/>
            <person name="DeGray S."/>
            <person name="DeMaso C."/>
            <person name="Dhargay N."/>
            <person name="Dooley K."/>
            <person name="Dooley E."/>
            <person name="Doricent M."/>
            <person name="Dorje P."/>
            <person name="Dorjee K."/>
            <person name="Dupes A."/>
            <person name="Elong R."/>
            <person name="Falk J."/>
            <person name="Farina A."/>
            <person name="Faro S."/>
            <person name="Ferguson D."/>
            <person name="Fisher S."/>
            <person name="Foley C.D."/>
            <person name="Franke A."/>
            <person name="Friedrich D."/>
            <person name="Gadbois L."/>
            <person name="Gearin G."/>
            <person name="Gearin C.R."/>
            <person name="Giannoukos G."/>
            <person name="Goode T."/>
            <person name="Graham J."/>
            <person name="Grandbois E."/>
            <person name="Grewal S."/>
            <person name="Gyaltsen K."/>
            <person name="Hafez N."/>
            <person name="Hagos B."/>
            <person name="Hall J."/>
            <person name="Henson C."/>
            <person name="Hollinger A."/>
            <person name="Honan T."/>
            <person name="Huard M.D."/>
            <person name="Hughes L."/>
            <person name="Hurhula B."/>
            <person name="Husby M.E."/>
            <person name="Kamat A."/>
            <person name="Kanga B."/>
            <person name="Kashin S."/>
            <person name="Khazanovich D."/>
            <person name="Kisner P."/>
            <person name="Lance K."/>
            <person name="Lara M."/>
            <person name="Lee W."/>
            <person name="Lennon N."/>
            <person name="Letendre F."/>
            <person name="LeVine R."/>
            <person name="Lipovsky A."/>
            <person name="Liu X."/>
            <person name="Liu J."/>
            <person name="Liu S."/>
            <person name="Lokyitsang T."/>
            <person name="Lokyitsang Y."/>
            <person name="Lubonja R."/>
            <person name="Lui A."/>
            <person name="MacDonald P."/>
            <person name="Magnisalis V."/>
            <person name="Maru K."/>
            <person name="Matthews C."/>
            <person name="McCusker W."/>
            <person name="McDonough S."/>
            <person name="Mehta T."/>
            <person name="Meldrim J."/>
            <person name="Meneus L."/>
            <person name="Mihai O."/>
            <person name="Mihalev A."/>
            <person name="Mihova T."/>
            <person name="Mittelman R."/>
            <person name="Mlenga V."/>
            <person name="Montmayeur A."/>
            <person name="Mulrain L."/>
            <person name="Navidi A."/>
            <person name="Naylor J."/>
            <person name="Negash T."/>
            <person name="Nguyen T."/>
            <person name="Nguyen N."/>
            <person name="Nicol R."/>
            <person name="Norbu C."/>
            <person name="Norbu N."/>
            <person name="Novod N."/>
            <person name="O'Neill B."/>
            <person name="Osman S."/>
            <person name="Markiewicz E."/>
            <person name="Oyono O.L."/>
            <person name="Patti C."/>
            <person name="Phunkhang P."/>
            <person name="Pierre F."/>
            <person name="Priest M."/>
            <person name="Raghuraman S."/>
            <person name="Rege F."/>
            <person name="Reyes R."/>
            <person name="Rise C."/>
            <person name="Rogov P."/>
            <person name="Ross K."/>
            <person name="Ryan E."/>
            <person name="Settipalli S."/>
            <person name="Shea T."/>
            <person name="Sherpa N."/>
            <person name="Shi L."/>
            <person name="Shih D."/>
            <person name="Sparrow T."/>
            <person name="Spaulding J."/>
            <person name="Stalker J."/>
            <person name="Stange-Thomann N."/>
            <person name="Stavropoulos S."/>
            <person name="Stone C."/>
            <person name="Strader C."/>
            <person name="Tesfaye S."/>
            <person name="Thomson T."/>
            <person name="Thoulutsang Y."/>
            <person name="Thoulutsang D."/>
            <person name="Topham K."/>
            <person name="Topping I."/>
            <person name="Tsamla T."/>
            <person name="Vassiliev H."/>
            <person name="Vo A."/>
            <person name="Wangchuk T."/>
            <person name="Wangdi T."/>
            <person name="Weiand M."/>
            <person name="Wilkinson J."/>
            <person name="Wilson A."/>
            <person name="Yadav S."/>
            <person name="Young G."/>
            <person name="Yu Q."/>
            <person name="Zembek L."/>
            <person name="Zhong D."/>
            <person name="Zimmer A."/>
            <person name="Zwirko Z."/>
            <person name="Jaffe D.B."/>
            <person name="Alvarez P."/>
            <person name="Brockman W."/>
            <person name="Butler J."/>
            <person name="Chin C."/>
            <person name="Gnerre S."/>
            <person name="Grabherr M."/>
            <person name="Kleber M."/>
            <person name="Mauceli E."/>
            <person name="MacCallum I."/>
        </authorList>
    </citation>
    <scope>NUCLEOTIDE SEQUENCE [LARGE SCALE GENOMIC DNA]</scope>
    <source>
        <strain evidence="3">Rob3c / Tucson 14021-0248.25</strain>
    </source>
</reference>
<feature type="region of interest" description="Disordered" evidence="1">
    <location>
        <begin position="21"/>
        <end position="51"/>
    </location>
</feature>
<accession>B4HG49</accession>